<dbReference type="Proteomes" id="UP000282433">
    <property type="component" value="Chromosome"/>
</dbReference>
<feature type="compositionally biased region" description="Basic and acidic residues" evidence="3">
    <location>
        <begin position="97"/>
        <end position="113"/>
    </location>
</feature>
<dbReference type="Gene3D" id="3.40.605.10">
    <property type="entry name" value="Aldehyde Dehydrogenase, Chain A, domain 1"/>
    <property type="match status" value="1"/>
</dbReference>
<dbReference type="InterPro" id="IPR016161">
    <property type="entry name" value="Ald_DH/histidinol_DH"/>
</dbReference>
<protein>
    <submittedName>
        <fullName evidence="5">Succinylglutamic semialdehyde dehydrogenase</fullName>
        <ecNumber evidence="5">1.2.1.71</ecNumber>
    </submittedName>
</protein>
<keyword evidence="2" id="KW-0520">NAD</keyword>
<dbReference type="EMBL" id="LR134162">
    <property type="protein sequence ID" value="VEA99653.1"/>
    <property type="molecule type" value="Genomic_DNA"/>
</dbReference>
<evidence type="ECO:0000313" key="5">
    <source>
        <dbReference type="EMBL" id="VEA99653.1"/>
    </source>
</evidence>
<gene>
    <name evidence="5" type="primary">astD_2</name>
    <name evidence="5" type="ORF">NCTC13635_00714</name>
</gene>
<reference evidence="5 6" key="1">
    <citation type="submission" date="2018-12" db="EMBL/GenBank/DDBJ databases">
        <authorList>
            <consortium name="Pathogen Informatics"/>
        </authorList>
    </citation>
    <scope>NUCLEOTIDE SEQUENCE [LARGE SCALE GENOMIC DNA]</scope>
    <source>
        <strain evidence="5 6">NCTC13635</strain>
    </source>
</reference>
<keyword evidence="1 5" id="KW-0560">Oxidoreductase</keyword>
<accession>A0A447RIM4</accession>
<feature type="domain" description="Aldehyde dehydrogenase" evidence="4">
    <location>
        <begin position="12"/>
        <end position="86"/>
    </location>
</feature>
<dbReference type="PANTHER" id="PTHR11699">
    <property type="entry name" value="ALDEHYDE DEHYDROGENASE-RELATED"/>
    <property type="match status" value="1"/>
</dbReference>
<evidence type="ECO:0000256" key="2">
    <source>
        <dbReference type="ARBA" id="ARBA00023027"/>
    </source>
</evidence>
<proteinExistence type="predicted"/>
<dbReference type="AlphaFoldDB" id="A0A447RIM4"/>
<evidence type="ECO:0000313" key="6">
    <source>
        <dbReference type="Proteomes" id="UP000282433"/>
    </source>
</evidence>
<feature type="region of interest" description="Disordered" evidence="3">
    <location>
        <begin position="91"/>
        <end position="122"/>
    </location>
</feature>
<dbReference type="SUPFAM" id="SSF53720">
    <property type="entry name" value="ALDH-like"/>
    <property type="match status" value="1"/>
</dbReference>
<organism evidence="5 6">
    <name type="scientific">Klebsiella pneumoniae</name>
    <dbReference type="NCBI Taxonomy" id="573"/>
    <lineage>
        <taxon>Bacteria</taxon>
        <taxon>Pseudomonadati</taxon>
        <taxon>Pseudomonadota</taxon>
        <taxon>Gammaproteobacteria</taxon>
        <taxon>Enterobacterales</taxon>
        <taxon>Enterobacteriaceae</taxon>
        <taxon>Klebsiella/Raoultella group</taxon>
        <taxon>Klebsiella</taxon>
        <taxon>Klebsiella pneumoniae complex</taxon>
    </lineage>
</organism>
<dbReference type="Pfam" id="PF00171">
    <property type="entry name" value="Aldedh"/>
    <property type="match status" value="1"/>
</dbReference>
<dbReference type="InterPro" id="IPR016162">
    <property type="entry name" value="Ald_DH_N"/>
</dbReference>
<sequence length="122" mass="13047">MAVKAQFIAGQWLPGSGATMSKLAPEDQSLLWQAASAGADDVQAACAAARAAFYPWSHRPLAERIDVVQRFAALLETHKEALATLIFPRDQQAAVGDPHRSAGDDRQGRDLHRSLSPADGLS</sequence>
<evidence type="ECO:0000259" key="4">
    <source>
        <dbReference type="Pfam" id="PF00171"/>
    </source>
</evidence>
<evidence type="ECO:0000256" key="1">
    <source>
        <dbReference type="ARBA" id="ARBA00023002"/>
    </source>
</evidence>
<name>A0A447RIM4_KLEPN</name>
<dbReference type="EC" id="1.2.1.71" evidence="5"/>
<dbReference type="GO" id="GO:0043824">
    <property type="term" value="F:succinylglutamate-semialdehyde dehydrogenase activity"/>
    <property type="evidence" value="ECO:0007669"/>
    <property type="project" value="UniProtKB-EC"/>
</dbReference>
<evidence type="ECO:0000256" key="3">
    <source>
        <dbReference type="SAM" id="MobiDB-lite"/>
    </source>
</evidence>
<dbReference type="InterPro" id="IPR015590">
    <property type="entry name" value="Aldehyde_DH_dom"/>
</dbReference>